<dbReference type="RefSeq" id="WP_088522302.1">
    <property type="nucleotide sequence ID" value="NZ_FYDG01000018.1"/>
</dbReference>
<dbReference type="Proteomes" id="UP000198418">
    <property type="component" value="Unassembled WGS sequence"/>
</dbReference>
<dbReference type="OrthoDB" id="9948769at2"/>
<keyword evidence="2" id="KW-1185">Reference proteome</keyword>
<evidence type="ECO:0000313" key="1">
    <source>
        <dbReference type="EMBL" id="SNB82095.1"/>
    </source>
</evidence>
<dbReference type="EMBL" id="FYDG01000018">
    <property type="protein sequence ID" value="SNB82095.1"/>
    <property type="molecule type" value="Genomic_DNA"/>
</dbReference>
<sequence>MARKALELAGIAAAKLQTAKNEIIAAGDPETISWALDRFREVEEMLRGVVAYDDTSPGEVEAKSEAA</sequence>
<name>A0A212S9G6_RHOAC</name>
<dbReference type="AlphaFoldDB" id="A0A212S9G6"/>
<evidence type="ECO:0000313" key="2">
    <source>
        <dbReference type="Proteomes" id="UP000198418"/>
    </source>
</evidence>
<reference evidence="2" key="1">
    <citation type="submission" date="2017-06" db="EMBL/GenBank/DDBJ databases">
        <authorList>
            <person name="Varghese N."/>
            <person name="Submissions S."/>
        </authorList>
    </citation>
    <scope>NUCLEOTIDE SEQUENCE [LARGE SCALE GENOMIC DNA]</scope>
    <source>
        <strain evidence="2">DSM 137</strain>
    </source>
</reference>
<proteinExistence type="predicted"/>
<organism evidence="1 2">
    <name type="scientific">Rhodoblastus acidophilus</name>
    <name type="common">Rhodopseudomonas acidophila</name>
    <dbReference type="NCBI Taxonomy" id="1074"/>
    <lineage>
        <taxon>Bacteria</taxon>
        <taxon>Pseudomonadati</taxon>
        <taxon>Pseudomonadota</taxon>
        <taxon>Alphaproteobacteria</taxon>
        <taxon>Hyphomicrobiales</taxon>
        <taxon>Rhodoblastaceae</taxon>
        <taxon>Rhodoblastus</taxon>
    </lineage>
</organism>
<accession>A0A212S9G6</accession>
<protein>
    <submittedName>
        <fullName evidence="1">Uncharacterized protein</fullName>
    </submittedName>
</protein>
<gene>
    <name evidence="1" type="ORF">SAMN06265338_1184</name>
</gene>